<sequence length="214" mass="23932">MKMHNAFYQHLLRSAELYAGSLLRICAMFDGGDYAMGKCEWLNIFPGRFDLTQPGQLNLWGNEEDLFVSRMYAELETVYTTTCLSPHCPFGVKQVQSKAITLSNPGFPPPRFLPESFNQWLNTDLNSTRCGQRMPTVPPGAMHFLGNCIVQDPLTGQLLQTVQAYCGGMRTCPKRAFCNGTPPFLLVSLDVFARQAIITDASQLPQDVDILNRS</sequence>
<dbReference type="Proteomes" id="UP001163046">
    <property type="component" value="Unassembled WGS sequence"/>
</dbReference>
<name>A0A9W9YB77_9CNID</name>
<protein>
    <submittedName>
        <fullName evidence="1">Uncharacterized protein</fullName>
    </submittedName>
</protein>
<gene>
    <name evidence="1" type="ORF">OS493_020850</name>
</gene>
<dbReference type="AlphaFoldDB" id="A0A9W9YB77"/>
<dbReference type="EMBL" id="MU827790">
    <property type="protein sequence ID" value="KAJ7331148.1"/>
    <property type="molecule type" value="Genomic_DNA"/>
</dbReference>
<proteinExistence type="predicted"/>
<keyword evidence="2" id="KW-1185">Reference proteome</keyword>
<reference evidence="1" key="1">
    <citation type="submission" date="2023-01" db="EMBL/GenBank/DDBJ databases">
        <title>Genome assembly of the deep-sea coral Lophelia pertusa.</title>
        <authorList>
            <person name="Herrera S."/>
            <person name="Cordes E."/>
        </authorList>
    </citation>
    <scope>NUCLEOTIDE SEQUENCE</scope>
    <source>
        <strain evidence="1">USNM1676648</strain>
        <tissue evidence="1">Polyp</tissue>
    </source>
</reference>
<accession>A0A9W9YB77</accession>
<organism evidence="1 2">
    <name type="scientific">Desmophyllum pertusum</name>
    <dbReference type="NCBI Taxonomy" id="174260"/>
    <lineage>
        <taxon>Eukaryota</taxon>
        <taxon>Metazoa</taxon>
        <taxon>Cnidaria</taxon>
        <taxon>Anthozoa</taxon>
        <taxon>Hexacorallia</taxon>
        <taxon>Scleractinia</taxon>
        <taxon>Caryophylliina</taxon>
        <taxon>Caryophylliidae</taxon>
        <taxon>Desmophyllum</taxon>
    </lineage>
</organism>
<comment type="caution">
    <text evidence="1">The sequence shown here is derived from an EMBL/GenBank/DDBJ whole genome shotgun (WGS) entry which is preliminary data.</text>
</comment>
<evidence type="ECO:0000313" key="1">
    <source>
        <dbReference type="EMBL" id="KAJ7331148.1"/>
    </source>
</evidence>
<evidence type="ECO:0000313" key="2">
    <source>
        <dbReference type="Proteomes" id="UP001163046"/>
    </source>
</evidence>